<accession>A0AB73IL60</accession>
<name>A0AB73IL60_9BURK</name>
<comment type="caution">
    <text evidence="1">The sequence shown here is derived from an EMBL/GenBank/DDBJ whole genome shotgun (WGS) entry which is preliminary data.</text>
</comment>
<evidence type="ECO:0000313" key="2">
    <source>
        <dbReference type="Proteomes" id="UP001229486"/>
    </source>
</evidence>
<gene>
    <name evidence="1" type="ORF">J2793_006207</name>
</gene>
<evidence type="ECO:0000313" key="1">
    <source>
        <dbReference type="EMBL" id="MDP9650733.1"/>
    </source>
</evidence>
<protein>
    <submittedName>
        <fullName evidence="1">3'-phosphoadenosine 5'-phosphosulfate sulfotransferase (PAPS reductase)/FAD synthetase</fullName>
    </submittedName>
</protein>
<dbReference type="Proteomes" id="UP001229486">
    <property type="component" value="Unassembled WGS sequence"/>
</dbReference>
<organism evidence="1 2">
    <name type="scientific">Paraburkholderia caledonica</name>
    <dbReference type="NCBI Taxonomy" id="134536"/>
    <lineage>
        <taxon>Bacteria</taxon>
        <taxon>Pseudomonadati</taxon>
        <taxon>Pseudomonadota</taxon>
        <taxon>Betaproteobacteria</taxon>
        <taxon>Burkholderiales</taxon>
        <taxon>Burkholderiaceae</taxon>
        <taxon>Paraburkholderia</taxon>
    </lineage>
</organism>
<dbReference type="Gene3D" id="3.40.50.620">
    <property type="entry name" value="HUPs"/>
    <property type="match status" value="1"/>
</dbReference>
<reference evidence="1" key="1">
    <citation type="submission" date="2023-07" db="EMBL/GenBank/DDBJ databases">
        <title>Sorghum-associated microbial communities from plants grown in Nebraska, USA.</title>
        <authorList>
            <person name="Schachtman D."/>
        </authorList>
    </citation>
    <scope>NUCLEOTIDE SEQUENCE</scope>
    <source>
        <strain evidence="1">DS1061</strain>
    </source>
</reference>
<dbReference type="InterPro" id="IPR014729">
    <property type="entry name" value="Rossmann-like_a/b/a_fold"/>
</dbReference>
<dbReference type="SUPFAM" id="SSF52402">
    <property type="entry name" value="Adenine nucleotide alpha hydrolases-like"/>
    <property type="match status" value="1"/>
</dbReference>
<dbReference type="AlphaFoldDB" id="A0AB73IL60"/>
<dbReference type="EMBL" id="JAURTK010000012">
    <property type="protein sequence ID" value="MDP9650733.1"/>
    <property type="molecule type" value="Genomic_DNA"/>
</dbReference>
<sequence>MNPPSLSPIGLPRRRRLTFSGSCQDGSSHPLLAAMPSQTITLSTLHRSLHETVVRPARLVTTTPKIDGLLAQNAVVAIGVSGGKDSVACALAVARHLDLIGHTGPRVLVHADLGRVEWKDSGPACERLAAHLGWELVTVRRQAGDMLARWQKRWENNVTRYRELSCVRLILPWSTPSMRFCTSELKTAVITSALKKRYPGHDIINVTGVRRQESSARSKMPVAAPLTALTRRSNEGWTWNAIIEWPIEDVFAEIAAAGLALHEAYTVYGASRVSCAFCIMSSLEDLRAAAGCADNHELYCEMVSMEAASTFAFQGQRWLADVSPDLLPVSLKSDIARAKADALRRQAIEAEIPAHLLFTSGWPTVRPTYDEAVLLASVRTRVAKLVGIHIEHGTADSVVQRYDELLTARRCQQPTMSPHDDVARALQTQAEFAF</sequence>
<proteinExistence type="predicted"/>